<proteinExistence type="predicted"/>
<comment type="caution">
    <text evidence="1">The sequence shown here is derived from an EMBL/GenBank/DDBJ whole genome shotgun (WGS) entry which is preliminary data.</text>
</comment>
<gene>
    <name evidence="1" type="ORF">GCM10022228_02630</name>
</gene>
<evidence type="ECO:0000313" key="2">
    <source>
        <dbReference type="Proteomes" id="UP001500133"/>
    </source>
</evidence>
<organism evidence="1 2">
    <name type="scientific">Halomonas cibimaris</name>
    <dbReference type="NCBI Taxonomy" id="657012"/>
    <lineage>
        <taxon>Bacteria</taxon>
        <taxon>Pseudomonadati</taxon>
        <taxon>Pseudomonadota</taxon>
        <taxon>Gammaproteobacteria</taxon>
        <taxon>Oceanospirillales</taxon>
        <taxon>Halomonadaceae</taxon>
        <taxon>Halomonas</taxon>
    </lineage>
</organism>
<protein>
    <submittedName>
        <fullName evidence="1">Uncharacterized protein</fullName>
    </submittedName>
</protein>
<name>A0ABP7L6J4_9GAMM</name>
<dbReference type="RefSeq" id="WP_344701535.1">
    <property type="nucleotide sequence ID" value="NZ_BAAAZT010000012.1"/>
</dbReference>
<dbReference type="Proteomes" id="UP001500133">
    <property type="component" value="Unassembled WGS sequence"/>
</dbReference>
<dbReference type="EMBL" id="BAAAZT010000012">
    <property type="protein sequence ID" value="GAA3895004.1"/>
    <property type="molecule type" value="Genomic_DNA"/>
</dbReference>
<accession>A0ABP7L6J4</accession>
<sequence length="224" mass="25413">MHYTEAKEHVQGRLHDLFSDPYAAFDNDSQERLLHIRVMLYLLAFCPMERGLLTLRVLHGWENGNDDPQALICTDYPLGSLEAFNAAVADFYGERSATSHPLLGPPLAQAIATARRGGQPLDDAIIAHPASWPAFAHGLTLYTLFKMYHRLVYGEDDFYRSSRCQTDAGLREIHEFHLEEGEFAFLLPPHSAAAREETRLILHESQLKPFQQLLEDTTSLFHPL</sequence>
<keyword evidence="2" id="KW-1185">Reference proteome</keyword>
<evidence type="ECO:0000313" key="1">
    <source>
        <dbReference type="EMBL" id="GAA3895004.1"/>
    </source>
</evidence>
<reference evidence="2" key="1">
    <citation type="journal article" date="2019" name="Int. J. Syst. Evol. Microbiol.">
        <title>The Global Catalogue of Microorganisms (GCM) 10K type strain sequencing project: providing services to taxonomists for standard genome sequencing and annotation.</title>
        <authorList>
            <consortium name="The Broad Institute Genomics Platform"/>
            <consortium name="The Broad Institute Genome Sequencing Center for Infectious Disease"/>
            <person name="Wu L."/>
            <person name="Ma J."/>
        </authorList>
    </citation>
    <scope>NUCLEOTIDE SEQUENCE [LARGE SCALE GENOMIC DNA]</scope>
    <source>
        <strain evidence="2">JCM 16914</strain>
    </source>
</reference>